<feature type="region of interest" description="Disordered" evidence="1">
    <location>
        <begin position="300"/>
        <end position="513"/>
    </location>
</feature>
<dbReference type="GO" id="GO:0035361">
    <property type="term" value="C:Cul8-RING ubiquitin ligase complex"/>
    <property type="evidence" value="ECO:0007669"/>
    <property type="project" value="TreeGrafter"/>
</dbReference>
<accession>A0AAF0EWD6</accession>
<dbReference type="EMBL" id="CP119959">
    <property type="protein sequence ID" value="WFD38196.1"/>
    <property type="molecule type" value="Genomic_DNA"/>
</dbReference>
<dbReference type="PANTHER" id="PTHR28122:SF1">
    <property type="entry name" value="E3 UBIQUITIN-PROTEIN LIGASE SUBSTRATE RECEPTOR MMS22"/>
    <property type="match status" value="1"/>
</dbReference>
<evidence type="ECO:0000313" key="3">
    <source>
        <dbReference type="Proteomes" id="UP001217754"/>
    </source>
</evidence>
<feature type="compositionally biased region" description="Pro residues" evidence="1">
    <location>
        <begin position="85"/>
        <end position="105"/>
    </location>
</feature>
<feature type="region of interest" description="Disordered" evidence="1">
    <location>
        <begin position="1"/>
        <end position="171"/>
    </location>
</feature>
<feature type="region of interest" description="Disordered" evidence="1">
    <location>
        <begin position="206"/>
        <end position="279"/>
    </location>
</feature>
<feature type="compositionally biased region" description="Acidic residues" evidence="1">
    <location>
        <begin position="17"/>
        <end position="31"/>
    </location>
</feature>
<dbReference type="Pfam" id="PF09462">
    <property type="entry name" value="Mus7"/>
    <property type="match status" value="1"/>
</dbReference>
<reference evidence="2" key="1">
    <citation type="submission" date="2023-03" db="EMBL/GenBank/DDBJ databases">
        <title>Mating type loci evolution in Malassezia.</title>
        <authorList>
            <person name="Coelho M.A."/>
        </authorList>
    </citation>
    <scope>NUCLEOTIDE SEQUENCE</scope>
    <source>
        <strain evidence="2">CBS 9431</strain>
    </source>
</reference>
<feature type="compositionally biased region" description="Low complexity" evidence="1">
    <location>
        <begin position="1"/>
        <end position="15"/>
    </location>
</feature>
<evidence type="ECO:0000313" key="2">
    <source>
        <dbReference type="EMBL" id="WFD38196.1"/>
    </source>
</evidence>
<dbReference type="InterPro" id="IPR019021">
    <property type="entry name" value="Mms22"/>
</dbReference>
<dbReference type="GO" id="GO:0000724">
    <property type="term" value="P:double-strand break repair via homologous recombination"/>
    <property type="evidence" value="ECO:0007669"/>
    <property type="project" value="TreeGrafter"/>
</dbReference>
<dbReference type="GO" id="GO:0005634">
    <property type="term" value="C:nucleus"/>
    <property type="evidence" value="ECO:0007669"/>
    <property type="project" value="InterPro"/>
</dbReference>
<protein>
    <submittedName>
        <fullName evidence="2">Uncharacterized protein</fullName>
    </submittedName>
</protein>
<dbReference type="GO" id="GO:0031297">
    <property type="term" value="P:replication fork processing"/>
    <property type="evidence" value="ECO:0007669"/>
    <property type="project" value="InterPro"/>
</dbReference>
<feature type="compositionally biased region" description="Low complexity" evidence="1">
    <location>
        <begin position="473"/>
        <end position="495"/>
    </location>
</feature>
<feature type="compositionally biased region" description="Basic residues" evidence="1">
    <location>
        <begin position="234"/>
        <end position="244"/>
    </location>
</feature>
<feature type="compositionally biased region" description="Pro residues" evidence="1">
    <location>
        <begin position="247"/>
        <end position="264"/>
    </location>
</feature>
<gene>
    <name evidence="2" type="ORF">MJAP1_001144</name>
</gene>
<feature type="region of interest" description="Disordered" evidence="1">
    <location>
        <begin position="1438"/>
        <end position="1488"/>
    </location>
</feature>
<name>A0AAF0EWD6_9BASI</name>
<keyword evidence="3" id="KW-1185">Reference proteome</keyword>
<sequence>MDNARRAAGAPRVVATSDDEEAVGVVSEDEVQASRKRLHRWGTRARKRGRREAPGASQGSLDTSKVPQDASQASQVSQVAHAPATPAPRPPPATPPALDPLPALSPGPTHYPLEQHTSPPSASNTAQSTDTPSTGPSRHASSGPLRPTLPDTRSPPRRNLRRRKLAQIRPYTVEALQYRRELYQNDWQDAVVSQREWQRHALLRAELPETQSSAPDVASEGERERSPSLTASPRVRRPSPRRRPTPTSSPEPEAPPRRVPPRSPSPASEDSTDYERRFRVLKRMMPAHMARACIDDLRAMRHGHAAPSESESSEDERPAPSNSPLRPGESRRRRGAHIDAHAPLLSDVESSSDGSEEERAPSPVLENTDVRWWCRSPRARSPPAHEEDAVDRMLARTSGARGFGQRTNKKKGSGRAKKASTEWLWGNPSGKKVRSAHGTPRAGALGTPGAHGARHAPEWAPRNGSAPRPPNTQQPSSTPRPSSTQRPSSVPRLGAGPPGALPDSGAASSDDERTSVFLLPGQPDRFLGVPTTRGDLRAFARLPYTPGATRNLPGDDEMLMRVPLDTLSTRPKSVPRHELTAAPSKGAVPATPAPALPALPTAWQHAILDTPELQTELQDLLSFDQLANVSLDFGLHPPPPGVRFAPHTNLAKGKLHALLRARERDVRHDEAPVCHVFGHTLRGWLGMAELEQVLPALLDQAWEAMEEGSIRPLRDLLAFLGEWISWQSAQAASIDLVDLDGLAPDTPSPDLASMAARLFALVYTLLERAPSDARALRLALLWFRVEVVWRTHNACAASDVDVLEAAQPLVVHLLADGVHRCMSKLRDETVDDDAAELWISLMHLLHTLDTPDRPPAFYDVLEAALDDWHESAPASHIVWSERVWYVVLAMHSLAHFGAAAGVARTTPVMSPTWTLVQRALALRLRFSAPVECAAPRALLRRRDAYIRIVVCRCLLLHEQYDFSLVDAESVLGRLFDVFDQHRLADLPSESDHDFAPFLRRYDIGRLLHGPPDANAYHVFLQLLGRAGAALAERDALQGTHRAARLFSRMTPVRVMPFTEANVPMSAERAMLFNHYSIVMLFLYFVPSSAVQRLRQIRSFLAFAGADKVSQVTCVRAMVYCGTLFRHHGLGLAPVVAWFVDVCRAAAAEVRAAPLVDAPFAERRQAHAQKEAARILLGVVRGVQHVVQHASLAKQAPVYPPPELLHAAWTDELLQTIADPSIEAEVVQGIRLFVQQRADVRPKEDDEFDDAFLTDPALAALLGEEAPPPPPAWDASRDRLVADALHARISPALFARLAHAPSEREVGGSTPHAQVEALVAHAEADERRAKLVECWAACAQVLVQNELRSWHSYLTLGAESWRRISDGVLKRDIALQFAVCMARLDPRAFREEAYEIVGIWFQSIAAPAVTLQPVLTALIVESGGLGLFRGVGAIWRGVEDSQPSPSHPSAAPPPSATPHLGAPPPSATPHLGAPPPSATPHLGTPLSLSTPLPPLPPKTFAMRRAALLRCVLHNLNTSLGPVISAGYAIQCVSALLSSMRAYASTDTKPYLRTLLPHLHGLSAVLQRGIATELHATSVVCNE</sequence>
<feature type="compositionally biased region" description="Pro residues" evidence="1">
    <location>
        <begin position="1449"/>
        <end position="1477"/>
    </location>
</feature>
<feature type="compositionally biased region" description="Polar residues" evidence="1">
    <location>
        <begin position="57"/>
        <end position="66"/>
    </location>
</feature>
<proteinExistence type="predicted"/>
<dbReference type="GeneID" id="85224793"/>
<organism evidence="2 3">
    <name type="scientific">Malassezia japonica</name>
    <dbReference type="NCBI Taxonomy" id="223818"/>
    <lineage>
        <taxon>Eukaryota</taxon>
        <taxon>Fungi</taxon>
        <taxon>Dikarya</taxon>
        <taxon>Basidiomycota</taxon>
        <taxon>Ustilaginomycotina</taxon>
        <taxon>Malasseziomycetes</taxon>
        <taxon>Malasseziales</taxon>
        <taxon>Malasseziaceae</taxon>
        <taxon>Malassezia</taxon>
    </lineage>
</organism>
<feature type="compositionally biased region" description="Low complexity" evidence="1">
    <location>
        <begin position="1478"/>
        <end position="1488"/>
    </location>
</feature>
<feature type="compositionally biased region" description="Basic residues" evidence="1">
    <location>
        <begin position="34"/>
        <end position="50"/>
    </location>
</feature>
<evidence type="ECO:0000256" key="1">
    <source>
        <dbReference type="SAM" id="MobiDB-lite"/>
    </source>
</evidence>
<feature type="compositionally biased region" description="Polar residues" evidence="1">
    <location>
        <begin position="115"/>
        <end position="140"/>
    </location>
</feature>
<dbReference type="PANTHER" id="PTHR28122">
    <property type="entry name" value="E3 UBIQUITIN-PROTEIN LIGASE SUBSTRATE RECEPTOR MMS22"/>
    <property type="match status" value="1"/>
</dbReference>
<dbReference type="RefSeq" id="XP_060121093.1">
    <property type="nucleotide sequence ID" value="XM_060265110.1"/>
</dbReference>
<dbReference type="Proteomes" id="UP001217754">
    <property type="component" value="Chromosome 2"/>
</dbReference>
<feature type="compositionally biased region" description="Low complexity" evidence="1">
    <location>
        <begin position="70"/>
        <end position="84"/>
    </location>
</feature>
<feature type="compositionally biased region" description="Basic and acidic residues" evidence="1">
    <location>
        <begin position="383"/>
        <end position="394"/>
    </location>
</feature>
<feature type="compositionally biased region" description="Basic residues" evidence="1">
    <location>
        <begin position="407"/>
        <end position="418"/>
    </location>
</feature>
<feature type="compositionally biased region" description="Basic residues" evidence="1">
    <location>
        <begin position="155"/>
        <end position="166"/>
    </location>
</feature>